<evidence type="ECO:0000259" key="2">
    <source>
        <dbReference type="PROSITE" id="PS50943"/>
    </source>
</evidence>
<dbReference type="RefSeq" id="WP_262567509.1">
    <property type="nucleotide sequence ID" value="NZ_JAPFCC010000001.1"/>
</dbReference>
<comment type="caution">
    <text evidence="3">The sequence shown here is derived from an EMBL/GenBank/DDBJ whole genome shotgun (WGS) entry which is preliminary data.</text>
</comment>
<organism evidence="3 4">
    <name type="scientific">Endozoicomonas gorgoniicola</name>
    <dbReference type="NCBI Taxonomy" id="1234144"/>
    <lineage>
        <taxon>Bacteria</taxon>
        <taxon>Pseudomonadati</taxon>
        <taxon>Pseudomonadota</taxon>
        <taxon>Gammaproteobacteria</taxon>
        <taxon>Oceanospirillales</taxon>
        <taxon>Endozoicomonadaceae</taxon>
        <taxon>Endozoicomonas</taxon>
    </lineage>
</organism>
<dbReference type="SUPFAM" id="SSF47413">
    <property type="entry name" value="lambda repressor-like DNA-binding domains"/>
    <property type="match status" value="1"/>
</dbReference>
<gene>
    <name evidence="3" type="ORF">NX722_07820</name>
</gene>
<evidence type="ECO:0000313" key="3">
    <source>
        <dbReference type="EMBL" id="MCW7552556.1"/>
    </source>
</evidence>
<dbReference type="PROSITE" id="PS50943">
    <property type="entry name" value="HTH_CROC1"/>
    <property type="match status" value="1"/>
</dbReference>
<dbReference type="CDD" id="cd00093">
    <property type="entry name" value="HTH_XRE"/>
    <property type="match status" value="1"/>
</dbReference>
<keyword evidence="1" id="KW-0238">DNA-binding</keyword>
<evidence type="ECO:0000256" key="1">
    <source>
        <dbReference type="ARBA" id="ARBA00023125"/>
    </source>
</evidence>
<name>A0ABT3MT46_9GAMM</name>
<dbReference type="EMBL" id="JAPFCC010000001">
    <property type="protein sequence ID" value="MCW7552556.1"/>
    <property type="molecule type" value="Genomic_DNA"/>
</dbReference>
<keyword evidence="4" id="KW-1185">Reference proteome</keyword>
<dbReference type="Gene3D" id="1.10.260.40">
    <property type="entry name" value="lambda repressor-like DNA-binding domains"/>
    <property type="match status" value="1"/>
</dbReference>
<dbReference type="Proteomes" id="UP001209854">
    <property type="component" value="Unassembled WGS sequence"/>
</dbReference>
<dbReference type="InterPro" id="IPR010982">
    <property type="entry name" value="Lambda_DNA-bd_dom_sf"/>
</dbReference>
<sequence length="136" mass="15234">MSDINFRIKEVRKERNLTQNQFCKLVSVSQSHLSEVENGKSKPSLDIFIGMAKSFSDVSLRWLLIGEEVSENENEPLREDLLKEVIEVVEGALEQVEVVASADKKAALIAAAYEFCLDEGVPRDRTKLIKLVKAVA</sequence>
<reference evidence="3 4" key="1">
    <citation type="submission" date="2022-10" db="EMBL/GenBank/DDBJ databases">
        <title>High-quality genome sequences of two octocoral-associated bacteria, Endozoicomonas euniceicola EF212 and Endozoicomonas gorgoniicola PS125.</title>
        <authorList>
            <person name="Chiou Y.-J."/>
            <person name="Chen Y.-H."/>
        </authorList>
    </citation>
    <scope>NUCLEOTIDE SEQUENCE [LARGE SCALE GENOMIC DNA]</scope>
    <source>
        <strain evidence="3 4">PS125</strain>
    </source>
</reference>
<accession>A0ABT3MT46</accession>
<dbReference type="InterPro" id="IPR001387">
    <property type="entry name" value="Cro/C1-type_HTH"/>
</dbReference>
<feature type="domain" description="HTH cro/C1-type" evidence="2">
    <location>
        <begin position="8"/>
        <end position="63"/>
    </location>
</feature>
<dbReference type="SMART" id="SM00530">
    <property type="entry name" value="HTH_XRE"/>
    <property type="match status" value="1"/>
</dbReference>
<proteinExistence type="predicted"/>
<dbReference type="PANTHER" id="PTHR46558">
    <property type="entry name" value="TRACRIPTIONAL REGULATORY PROTEIN-RELATED-RELATED"/>
    <property type="match status" value="1"/>
</dbReference>
<evidence type="ECO:0000313" key="4">
    <source>
        <dbReference type="Proteomes" id="UP001209854"/>
    </source>
</evidence>
<dbReference type="PANTHER" id="PTHR46558:SF11">
    <property type="entry name" value="HTH-TYPE TRANSCRIPTIONAL REGULATOR XRE"/>
    <property type="match status" value="1"/>
</dbReference>
<dbReference type="Pfam" id="PF01381">
    <property type="entry name" value="HTH_3"/>
    <property type="match status" value="1"/>
</dbReference>
<protein>
    <submittedName>
        <fullName evidence="3">Helix-turn-helix transcriptional regulator</fullName>
    </submittedName>
</protein>